<keyword evidence="3" id="KW-1185">Reference proteome</keyword>
<evidence type="ECO:0000259" key="1">
    <source>
        <dbReference type="Pfam" id="PF07687"/>
    </source>
</evidence>
<dbReference type="PANTHER" id="PTHR30575">
    <property type="entry name" value="PEPTIDASE M20"/>
    <property type="match status" value="1"/>
</dbReference>
<accession>R7ZU18</accession>
<dbReference type="Gene3D" id="3.40.630.10">
    <property type="entry name" value="Zn peptidases"/>
    <property type="match status" value="1"/>
</dbReference>
<dbReference type="SUPFAM" id="SSF55031">
    <property type="entry name" value="Bacterial exopeptidase dimerisation domain"/>
    <property type="match status" value="1"/>
</dbReference>
<dbReference type="GO" id="GO:0071713">
    <property type="term" value="F:para-aminobenzoyl-glutamate hydrolase activity"/>
    <property type="evidence" value="ECO:0007669"/>
    <property type="project" value="TreeGrafter"/>
</dbReference>
<evidence type="ECO:0000313" key="2">
    <source>
        <dbReference type="EMBL" id="EON77494.1"/>
    </source>
</evidence>
<dbReference type="InterPro" id="IPR017439">
    <property type="entry name" value="Amidohydrolase"/>
</dbReference>
<dbReference type="Gene3D" id="3.30.70.360">
    <property type="match status" value="1"/>
</dbReference>
<dbReference type="NCBIfam" id="TIGR01891">
    <property type="entry name" value="amidohydrolases"/>
    <property type="match status" value="1"/>
</dbReference>
<name>R7ZU18_9BACT</name>
<reference evidence="2 3" key="1">
    <citation type="submission" date="2013-02" db="EMBL/GenBank/DDBJ databases">
        <title>A novel strain isolated from Lonar lake, Maharashtra, India.</title>
        <authorList>
            <person name="Singh A."/>
        </authorList>
    </citation>
    <scope>NUCLEOTIDE SEQUENCE [LARGE SCALE GENOMIC DNA]</scope>
    <source>
        <strain evidence="2 3">AK24</strain>
    </source>
</reference>
<dbReference type="Proteomes" id="UP000013909">
    <property type="component" value="Unassembled WGS sequence"/>
</dbReference>
<dbReference type="GO" id="GO:0046657">
    <property type="term" value="P:folic acid catabolic process"/>
    <property type="evidence" value="ECO:0007669"/>
    <property type="project" value="TreeGrafter"/>
</dbReference>
<dbReference type="PANTHER" id="PTHR30575:SF0">
    <property type="entry name" value="XAA-ARG DIPEPTIDASE"/>
    <property type="match status" value="1"/>
</dbReference>
<dbReference type="InterPro" id="IPR052030">
    <property type="entry name" value="Peptidase_M20/M20A_hydrolases"/>
</dbReference>
<dbReference type="PATRIC" id="fig|1288963.3.peg.2015"/>
<sequence length="529" mass="58225">MQKRRLVISAAIFLLVFPSILFAQIKESKIIRLKADLLEEVEKQEKLIQVMVDKVYSFSEMGFQEVETSNYLTGVLEEHGFAIKRGVAGMPTAWTATWGSGKPFIAIGSDIDGLPNTSQTPGVAYHKPLVKGAPGHGEGHNSGVPLSIAAAISLKNIMDRENIQGTLMIWPGVAEEQLAGKAYLVRSGIFAEADACIFTHVSSNLGVSWGDSGNNGLVSVRFDFEGQTAHGASAWNGSSALDGVELMNAGWNFYREHLPPTQRSHYVIMDGGDQPNVVPATASVWYFLRERTYEKILGLYEDAIRIAEGAAMMTKTSVTHHLMGSSWPGHFNKAIAEAMQENIQKVGLPTWSEEDQQLAKAVQKHINPEKGDNQTGLLTEIGELRGPATFSMGGGSDDIGDVSWNLPTVVLRYPANAPDLPGHHWTNGVAMATPIAHKGVMAGAKVEALTVLDLLLKPKILEEAWIYFREVQTKSTQYKPLMAESDEPAIFLNERLMDLYRPQLEKLYYDETKYDTYLEQLGVTYPTLE</sequence>
<comment type="caution">
    <text evidence="2">The sequence shown here is derived from an EMBL/GenBank/DDBJ whole genome shotgun (WGS) entry which is preliminary data.</text>
</comment>
<gene>
    <name evidence="2" type="ORF">ADIS_2024</name>
</gene>
<dbReference type="AlphaFoldDB" id="R7ZU18"/>
<dbReference type="GO" id="GO:0016805">
    <property type="term" value="F:dipeptidase activity"/>
    <property type="evidence" value="ECO:0007669"/>
    <property type="project" value="TreeGrafter"/>
</dbReference>
<feature type="domain" description="Peptidase M20 dimerisation" evidence="1">
    <location>
        <begin position="213"/>
        <end position="294"/>
    </location>
</feature>
<proteinExistence type="predicted"/>
<dbReference type="InterPro" id="IPR036264">
    <property type="entry name" value="Bact_exopeptidase_dim_dom"/>
</dbReference>
<organism evidence="2 3">
    <name type="scientific">Lunatimonas lonarensis</name>
    <dbReference type="NCBI Taxonomy" id="1232681"/>
    <lineage>
        <taxon>Bacteria</taxon>
        <taxon>Pseudomonadati</taxon>
        <taxon>Bacteroidota</taxon>
        <taxon>Cytophagia</taxon>
        <taxon>Cytophagales</taxon>
        <taxon>Cyclobacteriaceae</taxon>
    </lineage>
</organism>
<dbReference type="OrthoDB" id="9781032at2"/>
<dbReference type="Pfam" id="PF07687">
    <property type="entry name" value="M20_dimer"/>
    <property type="match status" value="1"/>
</dbReference>
<dbReference type="InterPro" id="IPR011650">
    <property type="entry name" value="Peptidase_M20_dimer"/>
</dbReference>
<dbReference type="SUPFAM" id="SSF53187">
    <property type="entry name" value="Zn-dependent exopeptidases"/>
    <property type="match status" value="1"/>
</dbReference>
<dbReference type="EMBL" id="AQHR01000054">
    <property type="protein sequence ID" value="EON77494.1"/>
    <property type="molecule type" value="Genomic_DNA"/>
</dbReference>
<dbReference type="RefSeq" id="WP_010854162.1">
    <property type="nucleotide sequence ID" value="NZ_AQHR01000054.1"/>
</dbReference>
<dbReference type="GO" id="GO:0005737">
    <property type="term" value="C:cytoplasm"/>
    <property type="evidence" value="ECO:0007669"/>
    <property type="project" value="TreeGrafter"/>
</dbReference>
<evidence type="ECO:0000313" key="3">
    <source>
        <dbReference type="Proteomes" id="UP000013909"/>
    </source>
</evidence>
<dbReference type="STRING" id="1232681.ADIS_2024"/>
<protein>
    <submittedName>
        <fullName evidence="2">Catalyzes the cleavage of p-aminobenzoyl-glutamate to p-aminobenzoate and glutamate, subunit A</fullName>
    </submittedName>
</protein>